<dbReference type="GO" id="GO:0016810">
    <property type="term" value="F:hydrolase activity, acting on carbon-nitrogen (but not peptide) bonds"/>
    <property type="evidence" value="ECO:0007669"/>
    <property type="project" value="InterPro"/>
</dbReference>
<dbReference type="Proteomes" id="UP000252698">
    <property type="component" value="Chromosome"/>
</dbReference>
<proteinExistence type="predicted"/>
<accession>A0A2Z5J7Y5</accession>
<dbReference type="Gene3D" id="3.10.310.70">
    <property type="match status" value="1"/>
</dbReference>
<dbReference type="InterPro" id="IPR013108">
    <property type="entry name" value="Amidohydro_3"/>
</dbReference>
<evidence type="ECO:0000313" key="2">
    <source>
        <dbReference type="EMBL" id="AXE76323.1"/>
    </source>
</evidence>
<evidence type="ECO:0000313" key="3">
    <source>
        <dbReference type="Proteomes" id="UP000252698"/>
    </source>
</evidence>
<dbReference type="KEGG" id="sata:C5746_04425"/>
<dbReference type="SUPFAM" id="SSF51556">
    <property type="entry name" value="Metallo-dependent hydrolases"/>
    <property type="match status" value="1"/>
</dbReference>
<organism evidence="2 3">
    <name type="scientific">Streptomyces atratus</name>
    <dbReference type="NCBI Taxonomy" id="1893"/>
    <lineage>
        <taxon>Bacteria</taxon>
        <taxon>Bacillati</taxon>
        <taxon>Actinomycetota</taxon>
        <taxon>Actinomycetes</taxon>
        <taxon>Kitasatosporales</taxon>
        <taxon>Streptomycetaceae</taxon>
        <taxon>Streptomyces</taxon>
    </lineage>
</organism>
<dbReference type="PANTHER" id="PTHR22642:SF2">
    <property type="entry name" value="PROTEIN LONG AFTER FAR-RED 3"/>
    <property type="match status" value="1"/>
</dbReference>
<dbReference type="InterPro" id="IPR011059">
    <property type="entry name" value="Metal-dep_hydrolase_composite"/>
</dbReference>
<dbReference type="Pfam" id="PF07969">
    <property type="entry name" value="Amidohydro_3"/>
    <property type="match status" value="1"/>
</dbReference>
<dbReference type="EMBL" id="CP027306">
    <property type="protein sequence ID" value="AXE76323.1"/>
    <property type="molecule type" value="Genomic_DNA"/>
</dbReference>
<reference evidence="2 3" key="1">
    <citation type="journal article" date="2018" name="Front. Microbiol.">
        <title>Genome Sequencing of Streptomyces atratus SCSIOZH16 and Activation Production of Nocardamine via Metabolic Engineering.</title>
        <authorList>
            <person name="Li Y."/>
            <person name="Zhang C."/>
            <person name="Liu C."/>
            <person name="Ju J."/>
            <person name="Ma J."/>
        </authorList>
    </citation>
    <scope>NUCLEOTIDE SEQUENCE [LARGE SCALE GENOMIC DNA]</scope>
    <source>
        <strain evidence="2 3">SCSIO_ZH16</strain>
    </source>
</reference>
<dbReference type="PANTHER" id="PTHR22642">
    <property type="entry name" value="IMIDAZOLONEPROPIONASE"/>
    <property type="match status" value="1"/>
</dbReference>
<protein>
    <recommendedName>
        <fullName evidence="1">Amidohydrolase 3 domain-containing protein</fullName>
    </recommendedName>
</protein>
<evidence type="ECO:0000259" key="1">
    <source>
        <dbReference type="Pfam" id="PF07969"/>
    </source>
</evidence>
<dbReference type="Gene3D" id="2.30.40.10">
    <property type="entry name" value="Urease, subunit C, domain 1"/>
    <property type="match status" value="1"/>
</dbReference>
<name>A0A2Z5J7Y5_STRAR</name>
<dbReference type="AlphaFoldDB" id="A0A2Z5J7Y5"/>
<sequence>MPEAMTGTTAGPATGPTTRTIITGGRVHTLDPAAPEAEAVVLEHGRVLAAGPDDDMVSLAGPAAHRIDAEGAWVVPGLIDTHPHVLHFGALAGGLVDLTDAVDHADIVERIRARAATTPAGGWIMCTPVGEPHYFIRRSERDLAERRLPDRHTLDRATTDHPVLIQAWAPKMPAVVAFNSAGLRAVGLVGFLPDRVCDVEIDKDEHGDPTGILRGPVTNYYTYDPFWGQILMKLPGSDPADAVQGTIDEMARFTAKGVTALYEAHAMEPEHIDVYRQLRAADVLTARVMATWDMESAIFYPFDPLSLDAFTERLHRLGAHCVDLDDDLLRFNGLTLSPGGPCFSGHFATHEPYTNPFGRPAHGTRFITLDKEEAFVRYCAENGIRANVCLGAFREHDEFLEIAERVVREHDFRDRRWILQHAMTITPAQVRRYRALGFQVTTSVGFAWGKGTMYGERIGTHVWRDLTPLRRLLDAGLDLAGGTDWGPKNPWEQIKLAQTHEFAGSDHRNDGPDQVLTRAEAFAMWTTGAAEVLGWSDIGALVPGHHADIAIVDRDPLHCDTDDLAGTTVLRTLLGGRTVHDTGDLRTVGDEPASTGA</sequence>
<dbReference type="Gene3D" id="3.20.20.140">
    <property type="entry name" value="Metal-dependent hydrolases"/>
    <property type="match status" value="1"/>
</dbReference>
<gene>
    <name evidence="2" type="ORF">C5746_04425</name>
</gene>
<dbReference type="InterPro" id="IPR032466">
    <property type="entry name" value="Metal_Hydrolase"/>
</dbReference>
<dbReference type="SUPFAM" id="SSF51338">
    <property type="entry name" value="Composite domain of metallo-dependent hydrolases"/>
    <property type="match status" value="1"/>
</dbReference>
<feature type="domain" description="Amidohydrolase 3" evidence="1">
    <location>
        <begin position="67"/>
        <end position="580"/>
    </location>
</feature>